<dbReference type="Pfam" id="PF16124">
    <property type="entry name" value="RecQ_Zn_bind"/>
    <property type="match status" value="1"/>
</dbReference>
<gene>
    <name evidence="11" type="ORF">AV274_6541</name>
</gene>
<comment type="catalytic activity">
    <reaction evidence="7">
        <text>ATP + H2O = ADP + phosphate + H(+)</text>
        <dbReference type="Rhea" id="RHEA:13065"/>
        <dbReference type="ChEBI" id="CHEBI:15377"/>
        <dbReference type="ChEBI" id="CHEBI:15378"/>
        <dbReference type="ChEBI" id="CHEBI:30616"/>
        <dbReference type="ChEBI" id="CHEBI:43474"/>
        <dbReference type="ChEBI" id="CHEBI:456216"/>
    </reaction>
</comment>
<dbReference type="NCBIfam" id="TIGR00614">
    <property type="entry name" value="recQ_fam"/>
    <property type="match status" value="1"/>
</dbReference>
<dbReference type="GO" id="GO:0005737">
    <property type="term" value="C:cytoplasm"/>
    <property type="evidence" value="ECO:0007669"/>
    <property type="project" value="TreeGrafter"/>
</dbReference>
<keyword evidence="2 7" id="KW-0547">Nucleotide-binding</keyword>
<dbReference type="GO" id="GO:0000724">
    <property type="term" value="P:double-strand break repair via homologous recombination"/>
    <property type="evidence" value="ECO:0007669"/>
    <property type="project" value="TreeGrafter"/>
</dbReference>
<dbReference type="PROSITE" id="PS51194">
    <property type="entry name" value="HELICASE_CTER"/>
    <property type="match status" value="1"/>
</dbReference>
<keyword evidence="12" id="KW-1185">Reference proteome</keyword>
<evidence type="ECO:0000256" key="2">
    <source>
        <dbReference type="ARBA" id="ARBA00022741"/>
    </source>
</evidence>
<dbReference type="Gene3D" id="3.40.50.300">
    <property type="entry name" value="P-loop containing nucleotide triphosphate hydrolases"/>
    <property type="match status" value="2"/>
</dbReference>
<dbReference type="GO" id="GO:0016887">
    <property type="term" value="F:ATP hydrolysis activity"/>
    <property type="evidence" value="ECO:0007669"/>
    <property type="project" value="RHEA"/>
</dbReference>
<dbReference type="OrthoDB" id="10261556at2759"/>
<dbReference type="EC" id="5.6.2.4" evidence="7"/>
<keyword evidence="3 7" id="KW-0378">Hydrolase</keyword>
<dbReference type="GO" id="GO:0005524">
    <property type="term" value="F:ATP binding"/>
    <property type="evidence" value="ECO:0007669"/>
    <property type="project" value="UniProtKB-KW"/>
</dbReference>
<evidence type="ECO:0000313" key="11">
    <source>
        <dbReference type="EMBL" id="OAO11789.1"/>
    </source>
</evidence>
<dbReference type="Pfam" id="PF00271">
    <property type="entry name" value="Helicase_C"/>
    <property type="match status" value="1"/>
</dbReference>
<sequence>MSENAPDSLKESIYSALHKWGLGMNSFAESSTEAIYSALTGNDVVVLMPTGGGKSLCYQIPPLVRNGMCIVVSPLIALMQDQLRELRDRKIPCCYLSSSQSASEYRSVMGALKHPKTVCNALFVTPERFQVPEFLQVVQNLHEKGKIILIAIDEAHCISTWGHDFRSAYRGLSSIRQSLPGIPIMALSATATSAIVKDIKTQLAIPNAVTVSESFDRPNIFYTVVNTDNVDKFDHLKRLLREHVNQSVIIYVRKKDDAEAVKAELCRAGFPTTVYHASLPNKAKTEALESWSSDRCRIVVATIAFGMGINKNDVRVVVHWNMPQSLYNYYQESGRAGRDGRPAESVIYYSRDDARSIAFTIKHDDDEKRVERQLDELQAVVEFCSEHSCRRRRLLKYFQEEKAANDPQHCCDFCRDPDKERAANATVRRLPLSSVPAGNMSFTTAREMMLKNQKELEQGWRRHALDEEEEEEVPRCSGGLYHVSSNGRLVEREDAEEEVDLRAAILGAPRAAEPVRFVSAKKWAQKREAKQVQDMPKITAFCGVEEKVAKLASPAIPAAKSVVKAVVKPVTSVVKPVVKPTTPETASDDKPTKKPKPAEEEWCAGEPLPATEDEGR</sequence>
<comment type="subcellular location">
    <subcellularLocation>
        <location evidence="7">Nucleus</location>
    </subcellularLocation>
</comment>
<proteinExistence type="inferred from homology"/>
<evidence type="ECO:0000256" key="3">
    <source>
        <dbReference type="ARBA" id="ARBA00022801"/>
    </source>
</evidence>
<dbReference type="InterPro" id="IPR011545">
    <property type="entry name" value="DEAD/DEAH_box_helicase_dom"/>
</dbReference>
<name>A0A196S731_BLAHN</name>
<keyword evidence="5 7" id="KW-0067">ATP-binding</keyword>
<feature type="domain" description="Helicase ATP-binding" evidence="9">
    <location>
        <begin position="35"/>
        <end position="209"/>
    </location>
</feature>
<comment type="catalytic activity">
    <reaction evidence="6 7">
        <text>Couples ATP hydrolysis with the unwinding of duplex DNA by translocating in the 3'-5' direction.</text>
        <dbReference type="EC" id="5.6.2.4"/>
    </reaction>
</comment>
<evidence type="ECO:0000259" key="9">
    <source>
        <dbReference type="PROSITE" id="PS51192"/>
    </source>
</evidence>
<organism evidence="11 12">
    <name type="scientific">Blastocystis sp. subtype 1 (strain ATCC 50177 / NandII)</name>
    <dbReference type="NCBI Taxonomy" id="478820"/>
    <lineage>
        <taxon>Eukaryota</taxon>
        <taxon>Sar</taxon>
        <taxon>Stramenopiles</taxon>
        <taxon>Bigyra</taxon>
        <taxon>Opalozoa</taxon>
        <taxon>Opalinata</taxon>
        <taxon>Blastocystidae</taxon>
        <taxon>Blastocystis</taxon>
    </lineage>
</organism>
<dbReference type="EMBL" id="LXWW01000579">
    <property type="protein sequence ID" value="OAO11789.1"/>
    <property type="molecule type" value="Genomic_DNA"/>
</dbReference>
<comment type="similarity">
    <text evidence="1 7">Belongs to the helicase family. RecQ subfamily.</text>
</comment>
<evidence type="ECO:0000256" key="7">
    <source>
        <dbReference type="RuleBase" id="RU364117"/>
    </source>
</evidence>
<dbReference type="InterPro" id="IPR004589">
    <property type="entry name" value="DNA_helicase_ATP-dep_RecQ"/>
</dbReference>
<evidence type="ECO:0000256" key="4">
    <source>
        <dbReference type="ARBA" id="ARBA00022806"/>
    </source>
</evidence>
<dbReference type="GO" id="GO:0043138">
    <property type="term" value="F:3'-5' DNA helicase activity"/>
    <property type="evidence" value="ECO:0007669"/>
    <property type="project" value="UniProtKB-EC"/>
</dbReference>
<dbReference type="STRING" id="478820.A0A196S731"/>
<keyword evidence="4 7" id="KW-0347">Helicase</keyword>
<feature type="region of interest" description="Disordered" evidence="8">
    <location>
        <begin position="576"/>
        <end position="616"/>
    </location>
</feature>
<dbReference type="GO" id="GO:0005634">
    <property type="term" value="C:nucleus"/>
    <property type="evidence" value="ECO:0007669"/>
    <property type="project" value="UniProtKB-SubCell"/>
</dbReference>
<feature type="compositionally biased region" description="Basic and acidic residues" evidence="8">
    <location>
        <begin position="587"/>
        <end position="599"/>
    </location>
</feature>
<dbReference type="InterPro" id="IPR014001">
    <property type="entry name" value="Helicase_ATP-bd"/>
</dbReference>
<dbReference type="GO" id="GO:0003676">
    <property type="term" value="F:nucleic acid binding"/>
    <property type="evidence" value="ECO:0007669"/>
    <property type="project" value="InterPro"/>
</dbReference>
<dbReference type="PROSITE" id="PS51192">
    <property type="entry name" value="HELICASE_ATP_BIND_1"/>
    <property type="match status" value="1"/>
</dbReference>
<dbReference type="Proteomes" id="UP000078348">
    <property type="component" value="Unassembled WGS sequence"/>
</dbReference>
<reference evidence="11 12" key="1">
    <citation type="submission" date="2016-05" db="EMBL/GenBank/DDBJ databases">
        <title>Nuclear genome of Blastocystis sp. subtype 1 NandII.</title>
        <authorList>
            <person name="Gentekaki E."/>
            <person name="Curtis B."/>
            <person name="Stairs C."/>
            <person name="Eme L."/>
            <person name="Herman E."/>
            <person name="Klimes V."/>
            <person name="Arias M.C."/>
            <person name="Elias M."/>
            <person name="Hilliou F."/>
            <person name="Klute M."/>
            <person name="Malik S.-B."/>
            <person name="Pightling A."/>
            <person name="Rachubinski R."/>
            <person name="Salas D."/>
            <person name="Schlacht A."/>
            <person name="Suga H."/>
            <person name="Archibald J."/>
            <person name="Ball S.G."/>
            <person name="Clark G."/>
            <person name="Dacks J."/>
            <person name="Van Der Giezen M."/>
            <person name="Tsaousis A."/>
            <person name="Roger A."/>
        </authorList>
    </citation>
    <scope>NUCLEOTIDE SEQUENCE [LARGE SCALE GENOMIC DNA]</scope>
    <source>
        <strain evidence="12">ATCC 50177 / NandII</strain>
    </source>
</reference>
<dbReference type="InterPro" id="IPR032284">
    <property type="entry name" value="RecQ_Zn-bd"/>
</dbReference>
<evidence type="ECO:0000256" key="8">
    <source>
        <dbReference type="SAM" id="MobiDB-lite"/>
    </source>
</evidence>
<dbReference type="GO" id="GO:0009378">
    <property type="term" value="F:four-way junction helicase activity"/>
    <property type="evidence" value="ECO:0007669"/>
    <property type="project" value="TreeGrafter"/>
</dbReference>
<dbReference type="CDD" id="cd17920">
    <property type="entry name" value="DEXHc_RecQ"/>
    <property type="match status" value="1"/>
</dbReference>
<dbReference type="SUPFAM" id="SSF52540">
    <property type="entry name" value="P-loop containing nucleoside triphosphate hydrolases"/>
    <property type="match status" value="1"/>
</dbReference>
<protein>
    <recommendedName>
        <fullName evidence="7">ATP-dependent DNA helicase</fullName>
        <ecNumber evidence="7">5.6.2.4</ecNumber>
    </recommendedName>
</protein>
<dbReference type="GO" id="GO:0005694">
    <property type="term" value="C:chromosome"/>
    <property type="evidence" value="ECO:0007669"/>
    <property type="project" value="TreeGrafter"/>
</dbReference>
<dbReference type="FunFam" id="3.40.50.300:FF:001389">
    <property type="entry name" value="ATP-dependent DNA helicase RecQ"/>
    <property type="match status" value="1"/>
</dbReference>
<dbReference type="PANTHER" id="PTHR13710">
    <property type="entry name" value="DNA HELICASE RECQ FAMILY MEMBER"/>
    <property type="match status" value="1"/>
</dbReference>
<dbReference type="InterPro" id="IPR027417">
    <property type="entry name" value="P-loop_NTPase"/>
</dbReference>
<dbReference type="InterPro" id="IPR001650">
    <property type="entry name" value="Helicase_C-like"/>
</dbReference>
<keyword evidence="7" id="KW-0539">Nucleus</keyword>
<evidence type="ECO:0000259" key="10">
    <source>
        <dbReference type="PROSITE" id="PS51194"/>
    </source>
</evidence>
<dbReference type="Pfam" id="PF00270">
    <property type="entry name" value="DEAD"/>
    <property type="match status" value="1"/>
</dbReference>
<dbReference type="AlphaFoldDB" id="A0A196S731"/>
<dbReference type="SMART" id="SM00487">
    <property type="entry name" value="DEXDc"/>
    <property type="match status" value="1"/>
</dbReference>
<dbReference type="SMART" id="SM00490">
    <property type="entry name" value="HELICc"/>
    <property type="match status" value="1"/>
</dbReference>
<feature type="domain" description="Helicase C-terminal" evidence="10">
    <location>
        <begin position="235"/>
        <end position="381"/>
    </location>
</feature>
<accession>A0A196S731</accession>
<evidence type="ECO:0000313" key="12">
    <source>
        <dbReference type="Proteomes" id="UP000078348"/>
    </source>
</evidence>
<comment type="caution">
    <text evidence="11">The sequence shown here is derived from an EMBL/GenBank/DDBJ whole genome shotgun (WGS) entry which is preliminary data.</text>
</comment>
<evidence type="ECO:0000256" key="1">
    <source>
        <dbReference type="ARBA" id="ARBA00005446"/>
    </source>
</evidence>
<evidence type="ECO:0000256" key="5">
    <source>
        <dbReference type="ARBA" id="ARBA00022840"/>
    </source>
</evidence>
<dbReference type="PANTHER" id="PTHR13710:SF155">
    <property type="entry name" value="ATP-DEPENDENT DNA HELICASE Q-LIKE 3"/>
    <property type="match status" value="1"/>
</dbReference>
<evidence type="ECO:0000256" key="6">
    <source>
        <dbReference type="ARBA" id="ARBA00034617"/>
    </source>
</evidence>